<dbReference type="PATRIC" id="fig|1292037.4.peg.4788"/>
<comment type="caution">
    <text evidence="2">The sequence shown here is derived from an EMBL/GenBank/DDBJ whole genome shotgun (WGS) entry which is preliminary data.</text>
</comment>
<evidence type="ECO:0000313" key="2">
    <source>
        <dbReference type="EMBL" id="EOD65687.1"/>
    </source>
</evidence>
<evidence type="ECO:0000313" key="3">
    <source>
        <dbReference type="Proteomes" id="UP000014139"/>
    </source>
</evidence>
<name>R1G2J1_9PSEU</name>
<sequence>MHSRKRVHTDGEPTAGGIVAAARRELSSRVAETGSPARTPVIRFAFTGGREALFRIVSLFVPRVCAAATGGASASASDRVTRDVGKAEPLPAPARRKERSRERR</sequence>
<organism evidence="2 3">
    <name type="scientific">Amycolatopsis vancoresmycina DSM 44592</name>
    <dbReference type="NCBI Taxonomy" id="1292037"/>
    <lineage>
        <taxon>Bacteria</taxon>
        <taxon>Bacillati</taxon>
        <taxon>Actinomycetota</taxon>
        <taxon>Actinomycetes</taxon>
        <taxon>Pseudonocardiales</taxon>
        <taxon>Pseudonocardiaceae</taxon>
        <taxon>Amycolatopsis</taxon>
    </lineage>
</organism>
<keyword evidence="3" id="KW-1185">Reference proteome</keyword>
<gene>
    <name evidence="2" type="ORF">H480_25328</name>
</gene>
<feature type="compositionally biased region" description="Low complexity" evidence="1">
    <location>
        <begin position="68"/>
        <end position="77"/>
    </location>
</feature>
<accession>R1G2J1</accession>
<proteinExistence type="predicted"/>
<dbReference type="EMBL" id="AOUO01000379">
    <property type="protein sequence ID" value="EOD65687.1"/>
    <property type="molecule type" value="Genomic_DNA"/>
</dbReference>
<dbReference type="Proteomes" id="UP000014139">
    <property type="component" value="Unassembled WGS sequence"/>
</dbReference>
<protein>
    <submittedName>
        <fullName evidence="2">Uncharacterized protein</fullName>
    </submittedName>
</protein>
<feature type="region of interest" description="Disordered" evidence="1">
    <location>
        <begin position="68"/>
        <end position="104"/>
    </location>
</feature>
<evidence type="ECO:0000256" key="1">
    <source>
        <dbReference type="SAM" id="MobiDB-lite"/>
    </source>
</evidence>
<reference evidence="2 3" key="1">
    <citation type="submission" date="2013-02" db="EMBL/GenBank/DDBJ databases">
        <title>Draft genome sequence of Amycolatopsis vancoresmycina strain DSM 44592T.</title>
        <authorList>
            <person name="Kumar S."/>
            <person name="Kaur N."/>
            <person name="Kaur C."/>
            <person name="Raghava G.P.S."/>
            <person name="Mayilraj S."/>
        </authorList>
    </citation>
    <scope>NUCLEOTIDE SEQUENCE [LARGE SCALE GENOMIC DNA]</scope>
    <source>
        <strain evidence="2 3">DSM 44592</strain>
    </source>
</reference>
<dbReference type="AlphaFoldDB" id="R1G2J1"/>